<accession>A0AAV8CHJ2</accession>
<dbReference type="GO" id="GO:0009055">
    <property type="term" value="F:electron transfer activity"/>
    <property type="evidence" value="ECO:0007669"/>
    <property type="project" value="InterPro"/>
</dbReference>
<feature type="domain" description="Phytocyanin" evidence="2">
    <location>
        <begin position="34"/>
        <end position="99"/>
    </location>
</feature>
<sequence length="159" mass="17254">MAFLASFFVSLFFLILSLSALQLHKLVGGKVNAWAVPASSSDTLNKWAEASRFQVGDSLVWNLDPEKDSVLRVTREAYLLSSLQHNQPNNCQKGEKVIVVVMSERHSLRKHLAPAPAPESGADFRAPAFAPTAGAQDRVVVSRGMPSLVLGLGLVALRF</sequence>
<keyword evidence="1" id="KW-0732">Signal</keyword>
<evidence type="ECO:0000313" key="4">
    <source>
        <dbReference type="Proteomes" id="UP001140206"/>
    </source>
</evidence>
<keyword evidence="4" id="KW-1185">Reference proteome</keyword>
<protein>
    <submittedName>
        <fullName evidence="3">Early nodulin-like protein 1</fullName>
    </submittedName>
</protein>
<evidence type="ECO:0000259" key="2">
    <source>
        <dbReference type="Pfam" id="PF02298"/>
    </source>
</evidence>
<name>A0AAV8CHJ2_9POAL</name>
<dbReference type="Proteomes" id="UP001140206">
    <property type="component" value="Chromosome 5"/>
</dbReference>
<dbReference type="Gene3D" id="2.60.40.420">
    <property type="entry name" value="Cupredoxins - blue copper proteins"/>
    <property type="match status" value="1"/>
</dbReference>
<dbReference type="InterPro" id="IPR003245">
    <property type="entry name" value="Phytocyanin_dom"/>
</dbReference>
<dbReference type="Pfam" id="PF02298">
    <property type="entry name" value="Cu_bind_like"/>
    <property type="match status" value="1"/>
</dbReference>
<organism evidence="3 4">
    <name type="scientific">Rhynchospora pubera</name>
    <dbReference type="NCBI Taxonomy" id="906938"/>
    <lineage>
        <taxon>Eukaryota</taxon>
        <taxon>Viridiplantae</taxon>
        <taxon>Streptophyta</taxon>
        <taxon>Embryophyta</taxon>
        <taxon>Tracheophyta</taxon>
        <taxon>Spermatophyta</taxon>
        <taxon>Magnoliopsida</taxon>
        <taxon>Liliopsida</taxon>
        <taxon>Poales</taxon>
        <taxon>Cyperaceae</taxon>
        <taxon>Cyperoideae</taxon>
        <taxon>Rhynchosporeae</taxon>
        <taxon>Rhynchospora</taxon>
    </lineage>
</organism>
<feature type="signal peptide" evidence="1">
    <location>
        <begin position="1"/>
        <end position="20"/>
    </location>
</feature>
<dbReference type="SUPFAM" id="SSF49503">
    <property type="entry name" value="Cupredoxins"/>
    <property type="match status" value="1"/>
</dbReference>
<dbReference type="EMBL" id="JAMFTS010000005">
    <property type="protein sequence ID" value="KAJ4754999.1"/>
    <property type="molecule type" value="Genomic_DNA"/>
</dbReference>
<feature type="chain" id="PRO_5043933576" evidence="1">
    <location>
        <begin position="21"/>
        <end position="159"/>
    </location>
</feature>
<dbReference type="AlphaFoldDB" id="A0AAV8CHJ2"/>
<gene>
    <name evidence="3" type="ORF">LUZ62_089404</name>
</gene>
<dbReference type="InterPro" id="IPR008972">
    <property type="entry name" value="Cupredoxin"/>
</dbReference>
<comment type="caution">
    <text evidence="3">The sequence shown here is derived from an EMBL/GenBank/DDBJ whole genome shotgun (WGS) entry which is preliminary data.</text>
</comment>
<proteinExistence type="predicted"/>
<evidence type="ECO:0000313" key="3">
    <source>
        <dbReference type="EMBL" id="KAJ4754999.1"/>
    </source>
</evidence>
<evidence type="ECO:0000256" key="1">
    <source>
        <dbReference type="SAM" id="SignalP"/>
    </source>
</evidence>
<reference evidence="3" key="1">
    <citation type="submission" date="2022-08" db="EMBL/GenBank/DDBJ databases">
        <authorList>
            <person name="Marques A."/>
        </authorList>
    </citation>
    <scope>NUCLEOTIDE SEQUENCE</scope>
    <source>
        <strain evidence="3">RhyPub2mFocal</strain>
        <tissue evidence="3">Leaves</tissue>
    </source>
</reference>